<comment type="caution">
    <text evidence="2">The sequence shown here is derived from an EMBL/GenBank/DDBJ whole genome shotgun (WGS) entry which is preliminary data.</text>
</comment>
<keyword evidence="3" id="KW-1185">Reference proteome</keyword>
<evidence type="ECO:0000256" key="1">
    <source>
        <dbReference type="SAM" id="MobiDB-lite"/>
    </source>
</evidence>
<protein>
    <submittedName>
        <fullName evidence="2">Uncharacterized protein</fullName>
    </submittedName>
</protein>
<proteinExistence type="predicted"/>
<sequence>MFSSIQKQRVDDLAAQPSVDDPAAQEHSLHTKTVIDNDAFPVGCTCCVCPKKNTRVKWDSKKSRRSAEDSLARKLEEKNVPPHTGCVLVCIGDWRELHRKNAMSQFDMKWVDEYMISRACAKCHERMPLPINQAAQIQGPHIGGHHPARHLHRFQMTQFKFITCKFKNDRHYLIVNIDWYKNNAHVGISSWNLQSWGDNEHVLQAVFKLVQYNPGSSAANVANYRGLTIEKTEERFDRQA</sequence>
<accession>A0AAN9TGL7</accession>
<organism evidence="2 3">
    <name type="scientific">Parthenolecanium corni</name>
    <dbReference type="NCBI Taxonomy" id="536013"/>
    <lineage>
        <taxon>Eukaryota</taxon>
        <taxon>Metazoa</taxon>
        <taxon>Ecdysozoa</taxon>
        <taxon>Arthropoda</taxon>
        <taxon>Hexapoda</taxon>
        <taxon>Insecta</taxon>
        <taxon>Pterygota</taxon>
        <taxon>Neoptera</taxon>
        <taxon>Paraneoptera</taxon>
        <taxon>Hemiptera</taxon>
        <taxon>Sternorrhyncha</taxon>
        <taxon>Coccoidea</taxon>
        <taxon>Coccidae</taxon>
        <taxon>Parthenolecanium</taxon>
    </lineage>
</organism>
<evidence type="ECO:0000313" key="2">
    <source>
        <dbReference type="EMBL" id="KAK7590765.1"/>
    </source>
</evidence>
<dbReference type="EMBL" id="JBBCAQ010000022">
    <property type="protein sequence ID" value="KAK7590765.1"/>
    <property type="molecule type" value="Genomic_DNA"/>
</dbReference>
<gene>
    <name evidence="2" type="ORF">V9T40_002378</name>
</gene>
<dbReference type="Proteomes" id="UP001367676">
    <property type="component" value="Unassembled WGS sequence"/>
</dbReference>
<name>A0AAN9TGL7_9HEMI</name>
<reference evidence="2 3" key="1">
    <citation type="submission" date="2024-03" db="EMBL/GenBank/DDBJ databases">
        <title>Adaptation during the transition from Ophiocordyceps entomopathogen to insect associate is accompanied by gene loss and intensified selection.</title>
        <authorList>
            <person name="Ward C.M."/>
            <person name="Onetto C.A."/>
            <person name="Borneman A.R."/>
        </authorList>
    </citation>
    <scope>NUCLEOTIDE SEQUENCE [LARGE SCALE GENOMIC DNA]</scope>
    <source>
        <strain evidence="2">AWRI1</strain>
        <tissue evidence="2">Single Adult Female</tissue>
    </source>
</reference>
<dbReference type="AlphaFoldDB" id="A0AAN9TGL7"/>
<feature type="region of interest" description="Disordered" evidence="1">
    <location>
        <begin position="1"/>
        <end position="27"/>
    </location>
</feature>
<evidence type="ECO:0000313" key="3">
    <source>
        <dbReference type="Proteomes" id="UP001367676"/>
    </source>
</evidence>